<sequence length="39" mass="4502">MLGETAKFSSFVVTGRSWPFIRNAHEKTGFFTPGHENMW</sequence>
<name>A0A975BX63_9BACT</name>
<dbReference type="AlphaFoldDB" id="A0A975BX63"/>
<protein>
    <submittedName>
        <fullName evidence="1">Uncharacterized protein</fullName>
    </submittedName>
</protein>
<dbReference type="EMBL" id="CP061800">
    <property type="protein sequence ID" value="QTA93454.1"/>
    <property type="molecule type" value="Genomic_DNA"/>
</dbReference>
<organism evidence="1 2">
    <name type="scientific">Desulfonema magnum</name>
    <dbReference type="NCBI Taxonomy" id="45655"/>
    <lineage>
        <taxon>Bacteria</taxon>
        <taxon>Pseudomonadati</taxon>
        <taxon>Thermodesulfobacteriota</taxon>
        <taxon>Desulfobacteria</taxon>
        <taxon>Desulfobacterales</taxon>
        <taxon>Desulfococcaceae</taxon>
        <taxon>Desulfonema</taxon>
    </lineage>
</organism>
<accession>A0A975BX63</accession>
<evidence type="ECO:0000313" key="2">
    <source>
        <dbReference type="Proteomes" id="UP000663722"/>
    </source>
</evidence>
<evidence type="ECO:0000313" key="1">
    <source>
        <dbReference type="EMBL" id="QTA93454.1"/>
    </source>
</evidence>
<keyword evidence="2" id="KW-1185">Reference proteome</keyword>
<reference evidence="1" key="1">
    <citation type="journal article" date="2021" name="Microb. Physiol.">
        <title>Proteogenomic Insights into the Physiology of Marine, Sulfate-Reducing, Filamentous Desulfonema limicola and Desulfonema magnum.</title>
        <authorList>
            <person name="Schnaars V."/>
            <person name="Wohlbrand L."/>
            <person name="Scheve S."/>
            <person name="Hinrichs C."/>
            <person name="Reinhardt R."/>
            <person name="Rabus R."/>
        </authorList>
    </citation>
    <scope>NUCLEOTIDE SEQUENCE</scope>
    <source>
        <strain evidence="1">4be13</strain>
    </source>
</reference>
<gene>
    <name evidence="1" type="ORF">dnm_095550</name>
</gene>
<dbReference type="KEGG" id="dmm:dnm_095550"/>
<dbReference type="Proteomes" id="UP000663722">
    <property type="component" value="Chromosome"/>
</dbReference>
<proteinExistence type="predicted"/>